<protein>
    <submittedName>
        <fullName evidence="1">Uncharacterized protein</fullName>
    </submittedName>
</protein>
<dbReference type="Proteomes" id="UP000503336">
    <property type="component" value="Chromosome"/>
</dbReference>
<proteinExistence type="predicted"/>
<organism evidence="1 2">
    <name type="scientific">Pikeienuella piscinae</name>
    <dbReference type="NCBI Taxonomy" id="2748098"/>
    <lineage>
        <taxon>Bacteria</taxon>
        <taxon>Pseudomonadati</taxon>
        <taxon>Pseudomonadota</taxon>
        <taxon>Alphaproteobacteria</taxon>
        <taxon>Rhodobacterales</taxon>
        <taxon>Paracoccaceae</taxon>
        <taxon>Pikeienuella</taxon>
    </lineage>
</organism>
<dbReference type="RefSeq" id="WP_165102706.1">
    <property type="nucleotide sequence ID" value="NZ_CP049056.1"/>
</dbReference>
<keyword evidence="2" id="KW-1185">Reference proteome</keyword>
<evidence type="ECO:0000313" key="1">
    <source>
        <dbReference type="EMBL" id="QIE57558.1"/>
    </source>
</evidence>
<dbReference type="AlphaFoldDB" id="A0A7M3T6C7"/>
<accession>A0A7M3T6C7</accession>
<reference evidence="1 2" key="1">
    <citation type="submission" date="2020-02" db="EMBL/GenBank/DDBJ databases">
        <title>complete genome sequence of Rhodobacteraceae bacterium.</title>
        <authorList>
            <person name="Park J."/>
            <person name="Kim Y.-S."/>
            <person name="Kim K.-H."/>
        </authorList>
    </citation>
    <scope>NUCLEOTIDE SEQUENCE [LARGE SCALE GENOMIC DNA]</scope>
    <source>
        <strain evidence="1 2">RR4-56</strain>
    </source>
</reference>
<dbReference type="EMBL" id="CP049056">
    <property type="protein sequence ID" value="QIE57558.1"/>
    <property type="molecule type" value="Genomic_DNA"/>
</dbReference>
<gene>
    <name evidence="1" type="ORF">G5B40_20165</name>
</gene>
<dbReference type="KEGG" id="hdh:G5B40_20165"/>
<name>A0A7M3T6C7_9RHOB</name>
<sequence length="114" mass="12460">MAVTRSVAVYGFGSAFAKIGTPKIVANDVDLLILHQGVNLDSCRFAIACKRYLQDSVTYAHITMLSNTEEKHCQFIKTAQAVRLGTIHEACIGGDLKLLQRALRLLASPCKSHD</sequence>
<evidence type="ECO:0000313" key="2">
    <source>
        <dbReference type="Proteomes" id="UP000503336"/>
    </source>
</evidence>